<proteinExistence type="predicted"/>
<organism evidence="2 3">
    <name type="scientific">Paracoccus fistulariae</name>
    <dbReference type="NCBI Taxonomy" id="658446"/>
    <lineage>
        <taxon>Bacteria</taxon>
        <taxon>Pseudomonadati</taxon>
        <taxon>Pseudomonadota</taxon>
        <taxon>Alphaproteobacteria</taxon>
        <taxon>Rhodobacterales</taxon>
        <taxon>Paracoccaceae</taxon>
        <taxon>Paracoccus</taxon>
    </lineage>
</organism>
<evidence type="ECO:0000313" key="2">
    <source>
        <dbReference type="EMBL" id="WCR07401.1"/>
    </source>
</evidence>
<keyword evidence="1" id="KW-0812">Transmembrane</keyword>
<accession>A0ABY7SN30</accession>
<protein>
    <submittedName>
        <fullName evidence="2">Uncharacterized protein</fullName>
    </submittedName>
</protein>
<evidence type="ECO:0000313" key="3">
    <source>
        <dbReference type="Proteomes" id="UP001219349"/>
    </source>
</evidence>
<sequence>MTTALTEFQRLEAQGMWRETPQSVAREVIVSFGDATLILSDPKTETPLSHWSLPAVTRLNPGKLPALYAPADDSSDETLEVEDTLMIRAIERVHHAIESRRNRPGSLRGGLVVFAVLAVMAALVFWLPDAVIRHAAHIAPPAQARKIGQEILTDLESTVGAVCKRESGMAVLDWLAPRLIGEGAEIRVLPGPISGARRLPGDLYVLGSDLLKTAPGPETAAAHLVAARLGANDDDLRLQALHYAGFRPVLRLLTLGGLSQGAMAGYGQELLRQPPPRPDDGQLLAALGTRGLPSEPYARSLDPTGQSVIGLIEGNPYPNGPAKPLLTGDQWRALQQICAG</sequence>
<dbReference type="Proteomes" id="UP001219349">
    <property type="component" value="Chromosome"/>
</dbReference>
<reference evidence="2 3" key="1">
    <citation type="submission" date="2021-01" db="EMBL/GenBank/DDBJ databases">
        <title>Biogeographic distribution of Paracoccus.</title>
        <authorList>
            <person name="Hollensteiner J."/>
            <person name="Leineberger J."/>
            <person name="Brinkhoff T."/>
            <person name="Daniel R."/>
        </authorList>
    </citation>
    <scope>NUCLEOTIDE SEQUENCE [LARGE SCALE GENOMIC DNA]</scope>
    <source>
        <strain evidence="2 3">KCTC 22803</strain>
    </source>
</reference>
<dbReference type="RefSeq" id="WP_271884386.1">
    <property type="nucleotide sequence ID" value="NZ_CP067136.1"/>
</dbReference>
<evidence type="ECO:0000256" key="1">
    <source>
        <dbReference type="SAM" id="Phobius"/>
    </source>
</evidence>
<keyword evidence="3" id="KW-1185">Reference proteome</keyword>
<feature type="transmembrane region" description="Helical" evidence="1">
    <location>
        <begin position="109"/>
        <end position="127"/>
    </location>
</feature>
<dbReference type="EMBL" id="CP067136">
    <property type="protein sequence ID" value="WCR07401.1"/>
    <property type="molecule type" value="Genomic_DNA"/>
</dbReference>
<name>A0ABY7SN30_9RHOB</name>
<gene>
    <name evidence="2" type="ORF">JHX87_00650</name>
</gene>
<keyword evidence="1" id="KW-0472">Membrane</keyword>
<keyword evidence="1" id="KW-1133">Transmembrane helix</keyword>